<dbReference type="InterPro" id="IPR006171">
    <property type="entry name" value="TOPRIM_dom"/>
</dbReference>
<dbReference type="FunFam" id="1.10.290.10:FF:000001">
    <property type="entry name" value="DNA topoisomerase"/>
    <property type="match status" value="1"/>
</dbReference>
<dbReference type="InterPro" id="IPR003601">
    <property type="entry name" value="Topo_IA_2"/>
</dbReference>
<keyword evidence="6 11" id="KW-0863">Zinc-finger</keyword>
<dbReference type="SMART" id="SM00437">
    <property type="entry name" value="TOP1Ac"/>
    <property type="match status" value="1"/>
</dbReference>
<evidence type="ECO:0000256" key="13">
    <source>
        <dbReference type="SAM" id="MobiDB-lite"/>
    </source>
</evidence>
<dbReference type="GO" id="GO:0003677">
    <property type="term" value="F:DNA binding"/>
    <property type="evidence" value="ECO:0007669"/>
    <property type="project" value="UniProtKB-KW"/>
</dbReference>
<dbReference type="Gene3D" id="3.30.65.10">
    <property type="entry name" value="Bacterial Topoisomerase I, domain 1"/>
    <property type="match status" value="1"/>
</dbReference>
<dbReference type="Proteomes" id="UP000694558">
    <property type="component" value="Chromosome 19"/>
</dbReference>
<feature type="region of interest" description="Disordered" evidence="13">
    <location>
        <begin position="369"/>
        <end position="398"/>
    </location>
</feature>
<dbReference type="GO" id="GO:0006281">
    <property type="term" value="P:DNA repair"/>
    <property type="evidence" value="ECO:0007669"/>
    <property type="project" value="TreeGrafter"/>
</dbReference>
<dbReference type="CDD" id="cd03362">
    <property type="entry name" value="TOPRIM_TopoIA_TopoIII"/>
    <property type="match status" value="1"/>
</dbReference>
<gene>
    <name evidence="17" type="primary">top3a</name>
</gene>
<dbReference type="Gene3D" id="3.40.50.140">
    <property type="match status" value="1"/>
</dbReference>
<dbReference type="GO" id="GO:0006310">
    <property type="term" value="P:DNA recombination"/>
    <property type="evidence" value="ECO:0007669"/>
    <property type="project" value="TreeGrafter"/>
</dbReference>
<dbReference type="GO" id="GO:0006265">
    <property type="term" value="P:DNA topological change"/>
    <property type="evidence" value="ECO:0007669"/>
    <property type="project" value="InterPro"/>
</dbReference>
<evidence type="ECO:0000256" key="6">
    <source>
        <dbReference type="ARBA" id="ARBA00022771"/>
    </source>
</evidence>
<evidence type="ECO:0000256" key="4">
    <source>
        <dbReference type="ARBA" id="ARBA00022723"/>
    </source>
</evidence>
<feature type="domain" description="GRF-type" evidence="15">
    <location>
        <begin position="852"/>
        <end position="894"/>
    </location>
</feature>
<keyword evidence="5" id="KW-0677">Repeat</keyword>
<dbReference type="AlphaFoldDB" id="A0A8D3CPV3"/>
<dbReference type="InterPro" id="IPR010666">
    <property type="entry name" value="Znf_GRF"/>
</dbReference>
<evidence type="ECO:0000256" key="3">
    <source>
        <dbReference type="ARBA" id="ARBA00012891"/>
    </source>
</evidence>
<evidence type="ECO:0000256" key="2">
    <source>
        <dbReference type="ARBA" id="ARBA00009446"/>
    </source>
</evidence>
<dbReference type="InterPro" id="IPR013824">
    <property type="entry name" value="Topo_IA_cen_sub1"/>
</dbReference>
<dbReference type="SUPFAM" id="SSF56712">
    <property type="entry name" value="Prokaryotic type I DNA topoisomerase"/>
    <property type="match status" value="1"/>
</dbReference>
<reference evidence="17" key="2">
    <citation type="submission" date="2025-08" db="UniProtKB">
        <authorList>
            <consortium name="Ensembl"/>
        </authorList>
    </citation>
    <scope>IDENTIFICATION</scope>
</reference>
<sequence length="931" mass="102754">WLTASANMLAAGAGLPGGPAASCERGQRVLCVAEKNDAAKGISEIMSGGRTRRREGMSKFNKIYEYDYHLFGQNVTVTMTSVSGHLLGLEFKAPFQKWHSCNPVLLFDAEVEKYCPDNMKQIKRTLEKEVKQCQALVIWTDCDREGENIETIFFHKIAIVLACETLSEPNVNVSDAVDVRQELDLRIGASFTRFQTLRLQKIFPESLANQLISYGSCQFPTLGFVVERFKAIQAFIPETFYKIKVLHEVEEDTVEFSWRRNRLFNHTACLVLYQICMEDPIATVTSVTSKPKSKWRPLPLDTVELEKLASRKLRINAKETMKIAEKLYTQGFISYPRTETNIFPENLALGPLVEQQTQSPVWGTFAQRVLDQPGGPNPRQGKKSDQAHPPIHPTKFGNAMQGNEGRVYEFIVRHFLACVSQDALGQETVVDIDIAQEKFSASGLMIIARNYLDVYPYDRWSTKVECGQILQQLNQHNPHLFNISTDATHADHIETIKSRMYVGLTSDQRFLPGELGMGLVEGYNSMGYEMSKPNLRAELEADLKLVSEGRKDKRGVLLQHIQKYKTVFIESVRKAKKLDEALSPYLGAALEITEAEQQDMEIPLPVRKCPHCGLDMVLKKKKEGNGKFLSCVGFPSCKTAVWFPDTVLEVSVDDSVCPTCQPRPIHMLNFKFRRGSLPPMMPLEFVGCIGGCDETLREVLDLKYLRPGGGGGGGGGVGGGSGARGGGGSGGGRGGGGGRDYPWPPAPRPPRPDGDPNGDAIVCNCGQDALLLTVRKDGPNQGRQFYKCNAGGCNFFLWADQPNQSAASQSRGPPPAPTNPQAPRPSLGFRSTFGGGREQEGDAAEHPGQTMCNCNETAVVRTVQKDGPNKGRMFHTCGRPREQQCGFFQWADENIPPPGGAPLSKPPAAKKPRTCGICHMPGHTRVTCPQK</sequence>
<keyword evidence="9 12" id="KW-0238">DNA-binding</keyword>
<protein>
    <recommendedName>
        <fullName evidence="3 12">DNA topoisomerase</fullName>
        <ecNumber evidence="3 12">5.6.2.1</ecNumber>
    </recommendedName>
</protein>
<evidence type="ECO:0000256" key="11">
    <source>
        <dbReference type="PROSITE-ProRule" id="PRU01343"/>
    </source>
</evidence>
<dbReference type="Pfam" id="PF06839">
    <property type="entry name" value="Zn_ribbon_GRF"/>
    <property type="match status" value="2"/>
</dbReference>
<dbReference type="InterPro" id="IPR003602">
    <property type="entry name" value="Topo_IA_DNA-bd_dom"/>
</dbReference>
<dbReference type="Gene3D" id="2.70.20.10">
    <property type="entry name" value="Topoisomerase I, domain 3"/>
    <property type="match status" value="1"/>
</dbReference>
<name>A0A8D3CPV3_SCOMX</name>
<dbReference type="InterPro" id="IPR023405">
    <property type="entry name" value="Topo_IA_core_domain"/>
</dbReference>
<dbReference type="InterPro" id="IPR023406">
    <property type="entry name" value="Topo_IA_AS"/>
</dbReference>
<feature type="domain" description="Toprim" evidence="14">
    <location>
        <begin position="28"/>
        <end position="181"/>
    </location>
</feature>
<feature type="compositionally biased region" description="Gly residues" evidence="13">
    <location>
        <begin position="712"/>
        <end position="739"/>
    </location>
</feature>
<keyword evidence="8 12" id="KW-0799">Topoisomerase</keyword>
<dbReference type="SMART" id="SM00493">
    <property type="entry name" value="TOPRIM"/>
    <property type="match status" value="1"/>
</dbReference>
<comment type="catalytic activity">
    <reaction evidence="1 12">
        <text>ATP-independent breakage of single-stranded DNA, followed by passage and rejoining.</text>
        <dbReference type="EC" id="5.6.2.1"/>
    </reaction>
</comment>
<dbReference type="InterPro" id="IPR034144">
    <property type="entry name" value="TOPRIM_TopoIII"/>
</dbReference>
<dbReference type="GO" id="GO:0008270">
    <property type="term" value="F:zinc ion binding"/>
    <property type="evidence" value="ECO:0007669"/>
    <property type="project" value="UniProtKB-KW"/>
</dbReference>
<feature type="domain" description="GRF-type" evidence="15">
    <location>
        <begin position="763"/>
        <end position="802"/>
    </location>
</feature>
<dbReference type="PROSITE" id="PS52039">
    <property type="entry name" value="TOPO_IA_2"/>
    <property type="match status" value="1"/>
</dbReference>
<feature type="compositionally biased region" description="Pro residues" evidence="13">
    <location>
        <begin position="812"/>
        <end position="823"/>
    </location>
</feature>
<dbReference type="GO" id="GO:0031422">
    <property type="term" value="C:RecQ family helicase-topoisomerase III complex"/>
    <property type="evidence" value="ECO:0007669"/>
    <property type="project" value="TreeGrafter"/>
</dbReference>
<dbReference type="PROSITE" id="PS50880">
    <property type="entry name" value="TOPRIM"/>
    <property type="match status" value="1"/>
</dbReference>
<evidence type="ECO:0000313" key="17">
    <source>
        <dbReference type="Ensembl" id="ENSSMAP00000049311.1"/>
    </source>
</evidence>
<feature type="region of interest" description="Disordered" evidence="13">
    <location>
        <begin position="804"/>
        <end position="848"/>
    </location>
</feature>
<evidence type="ECO:0000256" key="9">
    <source>
        <dbReference type="ARBA" id="ARBA00023125"/>
    </source>
</evidence>
<dbReference type="GO" id="GO:0003917">
    <property type="term" value="F:DNA topoisomerase type I (single strand cut, ATP-independent) activity"/>
    <property type="evidence" value="ECO:0007669"/>
    <property type="project" value="UniProtKB-EC"/>
</dbReference>
<feature type="domain" description="Topo IA-type catalytic" evidence="16">
    <location>
        <begin position="170"/>
        <end position="568"/>
    </location>
</feature>
<dbReference type="InterPro" id="IPR013826">
    <property type="entry name" value="Topo_IA_cen_sub3"/>
</dbReference>
<evidence type="ECO:0000259" key="16">
    <source>
        <dbReference type="PROSITE" id="PS52039"/>
    </source>
</evidence>
<evidence type="ECO:0000259" key="15">
    <source>
        <dbReference type="PROSITE" id="PS51999"/>
    </source>
</evidence>
<dbReference type="PROSITE" id="PS51999">
    <property type="entry name" value="ZF_GRF"/>
    <property type="match status" value="2"/>
</dbReference>
<keyword evidence="4" id="KW-0479">Metal-binding</keyword>
<dbReference type="Pfam" id="PF01751">
    <property type="entry name" value="Toprim"/>
    <property type="match status" value="1"/>
</dbReference>
<evidence type="ECO:0000256" key="8">
    <source>
        <dbReference type="ARBA" id="ARBA00023029"/>
    </source>
</evidence>
<evidence type="ECO:0000313" key="18">
    <source>
        <dbReference type="Proteomes" id="UP000694558"/>
    </source>
</evidence>
<accession>A0A8D3CPV3</accession>
<feature type="region of interest" description="Disordered" evidence="13">
    <location>
        <begin position="712"/>
        <end position="760"/>
    </location>
</feature>
<comment type="function">
    <text evidence="12">Introduces a single-strand break via transesterification at a target site in duplex DNA. Releases the supercoiling and torsional tension of DNA introduced during the DNA replication and transcription by transiently cleaving and rejoining one strand of the DNA duplex. The scissile phosphodiester is attacked by the catalytic tyrosine of the enzyme, resulting in the formation of a DNA-(5'-phosphotyrosyl)-enzyme intermediate and the expulsion of a 3'-OH DNA strand.</text>
</comment>
<evidence type="ECO:0000256" key="5">
    <source>
        <dbReference type="ARBA" id="ARBA00022737"/>
    </source>
</evidence>
<comment type="similarity">
    <text evidence="2 12">Belongs to the type IA topoisomerase family.</text>
</comment>
<evidence type="ECO:0000256" key="12">
    <source>
        <dbReference type="RuleBase" id="RU362092"/>
    </source>
</evidence>
<evidence type="ECO:0000256" key="10">
    <source>
        <dbReference type="ARBA" id="ARBA00023235"/>
    </source>
</evidence>
<dbReference type="EC" id="5.6.2.1" evidence="3 12"/>
<evidence type="ECO:0000259" key="14">
    <source>
        <dbReference type="PROSITE" id="PS50880"/>
    </source>
</evidence>
<dbReference type="InterPro" id="IPR000380">
    <property type="entry name" value="Topo_IA"/>
</dbReference>
<reference evidence="17" key="1">
    <citation type="submission" date="2023-05" db="EMBL/GenBank/DDBJ databases">
        <title>High-quality long-read genome of Scophthalmus maximus.</title>
        <authorList>
            <person name="Lien S."/>
            <person name="Martinez P."/>
        </authorList>
    </citation>
    <scope>NUCLEOTIDE SEQUENCE [LARGE SCALE GENOMIC DNA]</scope>
</reference>
<dbReference type="InterPro" id="IPR013498">
    <property type="entry name" value="Topo_IA_Znf"/>
</dbReference>
<dbReference type="Pfam" id="PF01131">
    <property type="entry name" value="Topoisom_bac"/>
    <property type="match status" value="2"/>
</dbReference>
<dbReference type="PRINTS" id="PR00417">
    <property type="entry name" value="PRTPISMRASEI"/>
</dbReference>
<keyword evidence="7" id="KW-0862">Zinc</keyword>
<proteinExistence type="inferred from homology"/>
<dbReference type="SMART" id="SM00436">
    <property type="entry name" value="TOP1Bc"/>
    <property type="match status" value="1"/>
</dbReference>
<dbReference type="PROSITE" id="PS00396">
    <property type="entry name" value="TOPO_IA_1"/>
    <property type="match status" value="1"/>
</dbReference>
<dbReference type="Gene3D" id="1.10.460.10">
    <property type="entry name" value="Topoisomerase I, domain 2"/>
    <property type="match status" value="1"/>
</dbReference>
<evidence type="ECO:0000256" key="7">
    <source>
        <dbReference type="ARBA" id="ARBA00022833"/>
    </source>
</evidence>
<dbReference type="GO" id="GO:0005634">
    <property type="term" value="C:nucleus"/>
    <property type="evidence" value="ECO:0007669"/>
    <property type="project" value="TreeGrafter"/>
</dbReference>
<dbReference type="PANTHER" id="PTHR11390:SF21">
    <property type="entry name" value="DNA TOPOISOMERASE 3-ALPHA"/>
    <property type="match status" value="1"/>
</dbReference>
<organism evidence="17 18">
    <name type="scientific">Scophthalmus maximus</name>
    <name type="common">Turbot</name>
    <name type="synonym">Psetta maxima</name>
    <dbReference type="NCBI Taxonomy" id="52904"/>
    <lineage>
        <taxon>Eukaryota</taxon>
        <taxon>Metazoa</taxon>
        <taxon>Chordata</taxon>
        <taxon>Craniata</taxon>
        <taxon>Vertebrata</taxon>
        <taxon>Euteleostomi</taxon>
        <taxon>Actinopterygii</taxon>
        <taxon>Neopterygii</taxon>
        <taxon>Teleostei</taxon>
        <taxon>Neoteleostei</taxon>
        <taxon>Acanthomorphata</taxon>
        <taxon>Carangaria</taxon>
        <taxon>Pleuronectiformes</taxon>
        <taxon>Pleuronectoidei</taxon>
        <taxon>Scophthalmidae</taxon>
        <taxon>Scophthalmus</taxon>
    </lineage>
</organism>
<evidence type="ECO:0000256" key="1">
    <source>
        <dbReference type="ARBA" id="ARBA00000213"/>
    </source>
</evidence>
<dbReference type="FunFam" id="3.30.65.10:FF:000009">
    <property type="entry name" value="DNA topoisomerase"/>
    <property type="match status" value="1"/>
</dbReference>
<dbReference type="Pfam" id="PF01396">
    <property type="entry name" value="Zn_ribbon_Top1"/>
    <property type="match status" value="1"/>
</dbReference>
<dbReference type="PANTHER" id="PTHR11390">
    <property type="entry name" value="PROKARYOTIC DNA TOPOISOMERASE"/>
    <property type="match status" value="1"/>
</dbReference>
<dbReference type="Gene3D" id="1.10.290.10">
    <property type="entry name" value="Topoisomerase I, domain 4"/>
    <property type="match status" value="1"/>
</dbReference>
<dbReference type="FunFam" id="3.40.50.140:FF:000003">
    <property type="entry name" value="DNA topoisomerase"/>
    <property type="match status" value="1"/>
</dbReference>
<dbReference type="InterPro" id="IPR013497">
    <property type="entry name" value="Topo_IA_cen"/>
</dbReference>
<keyword evidence="10 12" id="KW-0413">Isomerase</keyword>
<dbReference type="Ensembl" id="ENSSMAT00000044039.1">
    <property type="protein sequence ID" value="ENSSMAP00000049311.1"/>
    <property type="gene ID" value="ENSSMAG00000006179.2"/>
</dbReference>
<dbReference type="GeneTree" id="ENSGT00940000156701"/>
<dbReference type="InterPro" id="IPR013825">
    <property type="entry name" value="Topo_IA_cen_sub2"/>
</dbReference>
<dbReference type="CDD" id="cd00186">
    <property type="entry name" value="TOP1Ac"/>
    <property type="match status" value="1"/>
</dbReference>